<evidence type="ECO:0000313" key="1">
    <source>
        <dbReference type="EMBL" id="QDU54077.1"/>
    </source>
</evidence>
<keyword evidence="2" id="KW-1185">Reference proteome</keyword>
<dbReference type="Proteomes" id="UP000315750">
    <property type="component" value="Chromosome"/>
</dbReference>
<gene>
    <name evidence="1" type="ORF">Pan181_02570</name>
</gene>
<dbReference type="KEGG" id="amuc:Pan181_02570"/>
<sequence length="110" mass="12033">MWQEKDGTESIAGLGILQNSFQGSDSDRETRRSATLRCGTIPFQGMRAEWGKPICERFRHTHVFTLSLAGGSDYQVRGGSDGLQVVCFLISTWHAAAPSGRLPDNLFGST</sequence>
<proteinExistence type="predicted"/>
<reference evidence="1 2" key="1">
    <citation type="submission" date="2019-02" db="EMBL/GenBank/DDBJ databases">
        <title>Deep-cultivation of Planctomycetes and their phenomic and genomic characterization uncovers novel biology.</title>
        <authorList>
            <person name="Wiegand S."/>
            <person name="Jogler M."/>
            <person name="Boedeker C."/>
            <person name="Pinto D."/>
            <person name="Vollmers J."/>
            <person name="Rivas-Marin E."/>
            <person name="Kohn T."/>
            <person name="Peeters S.H."/>
            <person name="Heuer A."/>
            <person name="Rast P."/>
            <person name="Oberbeckmann S."/>
            <person name="Bunk B."/>
            <person name="Jeske O."/>
            <person name="Meyerdierks A."/>
            <person name="Storesund J.E."/>
            <person name="Kallscheuer N."/>
            <person name="Luecker S."/>
            <person name="Lage O.M."/>
            <person name="Pohl T."/>
            <person name="Merkel B.J."/>
            <person name="Hornburger P."/>
            <person name="Mueller R.-W."/>
            <person name="Bruemmer F."/>
            <person name="Labrenz M."/>
            <person name="Spormann A.M."/>
            <person name="Op den Camp H."/>
            <person name="Overmann J."/>
            <person name="Amann R."/>
            <person name="Jetten M.S.M."/>
            <person name="Mascher T."/>
            <person name="Medema M.H."/>
            <person name="Devos D.P."/>
            <person name="Kaster A.-K."/>
            <person name="Ovreas L."/>
            <person name="Rohde M."/>
            <person name="Galperin M.Y."/>
            <person name="Jogler C."/>
        </authorList>
    </citation>
    <scope>NUCLEOTIDE SEQUENCE [LARGE SCALE GENOMIC DNA]</scope>
    <source>
        <strain evidence="1 2">Pan181</strain>
    </source>
</reference>
<name>A0A518AH79_9BACT</name>
<accession>A0A518AH79</accession>
<dbReference type="AlphaFoldDB" id="A0A518AH79"/>
<dbReference type="EMBL" id="CP036278">
    <property type="protein sequence ID" value="QDU54077.1"/>
    <property type="molecule type" value="Genomic_DNA"/>
</dbReference>
<protein>
    <submittedName>
        <fullName evidence="1">Uncharacterized protein</fullName>
    </submittedName>
</protein>
<evidence type="ECO:0000313" key="2">
    <source>
        <dbReference type="Proteomes" id="UP000315750"/>
    </source>
</evidence>
<organism evidence="1 2">
    <name type="scientific">Aeoliella mucimassa</name>
    <dbReference type="NCBI Taxonomy" id="2527972"/>
    <lineage>
        <taxon>Bacteria</taxon>
        <taxon>Pseudomonadati</taxon>
        <taxon>Planctomycetota</taxon>
        <taxon>Planctomycetia</taxon>
        <taxon>Pirellulales</taxon>
        <taxon>Lacipirellulaceae</taxon>
        <taxon>Aeoliella</taxon>
    </lineage>
</organism>